<comment type="catalytic activity">
    <reaction evidence="10 12">
        <text>dTMP + ATP = dTDP + ADP</text>
        <dbReference type="Rhea" id="RHEA:13517"/>
        <dbReference type="ChEBI" id="CHEBI:30616"/>
        <dbReference type="ChEBI" id="CHEBI:58369"/>
        <dbReference type="ChEBI" id="CHEBI:63528"/>
        <dbReference type="ChEBI" id="CHEBI:456216"/>
        <dbReference type="EC" id="2.7.4.9"/>
    </reaction>
</comment>
<evidence type="ECO:0000256" key="8">
    <source>
        <dbReference type="ARBA" id="ARBA00022840"/>
    </source>
</evidence>
<keyword evidence="6 12" id="KW-0547">Nucleotide-binding</keyword>
<dbReference type="InterPro" id="IPR018095">
    <property type="entry name" value="Thymidylate_kin_CS"/>
</dbReference>
<evidence type="ECO:0000256" key="7">
    <source>
        <dbReference type="ARBA" id="ARBA00022777"/>
    </source>
</evidence>
<feature type="domain" description="Thymidylate kinase-like" evidence="13">
    <location>
        <begin position="9"/>
        <end position="195"/>
    </location>
</feature>
<dbReference type="HAMAP" id="MF_00165">
    <property type="entry name" value="Thymidylate_kinase"/>
    <property type="match status" value="1"/>
</dbReference>
<proteinExistence type="inferred from homology"/>
<comment type="similarity">
    <text evidence="1 12">Belongs to the thymidylate kinase family.</text>
</comment>
<dbReference type="InterPro" id="IPR027417">
    <property type="entry name" value="P-loop_NTPase"/>
</dbReference>
<dbReference type="RefSeq" id="WP_011643393.1">
    <property type="nucleotide sequence ID" value="NC_008347.1"/>
</dbReference>
<keyword evidence="4 12" id="KW-0808">Transferase</keyword>
<dbReference type="OrthoDB" id="9774907at2"/>
<sequence>MKHGKFITLEGGEGAGKTTLIQGLTHALADRDIDVVVTREPGGTPGAELLRDLLLNGEVERWSSRTEALLMYAARVDHVERRIKPALSRGAWVLCDRFADSTRAYQGVAGGLEPAELADLQRFALGDFSADMTLIVDLDPEIGLKRTLQRGEKITRFEKFDTSYHRRLRQAFLDIASEDPERCVVLDGTQSQADVLAAAIAAVDARLTVGT</sequence>
<dbReference type="STRING" id="394221.Mmar10_1454"/>
<keyword evidence="15" id="KW-1185">Reference proteome</keyword>
<comment type="function">
    <text evidence="11 12">Phosphorylation of dTMP to form dTDP in both de novo and salvage pathways of dTTP synthesis.</text>
</comment>
<dbReference type="GO" id="GO:0006233">
    <property type="term" value="P:dTDP biosynthetic process"/>
    <property type="evidence" value="ECO:0007669"/>
    <property type="project" value="InterPro"/>
</dbReference>
<reference evidence="14 15" key="1">
    <citation type="submission" date="2006-08" db="EMBL/GenBank/DDBJ databases">
        <title>Complete sequence of Maricaulis maris MCS10.</title>
        <authorList>
            <consortium name="US DOE Joint Genome Institute"/>
            <person name="Copeland A."/>
            <person name="Lucas S."/>
            <person name="Lapidus A."/>
            <person name="Barry K."/>
            <person name="Detter J.C."/>
            <person name="Glavina del Rio T."/>
            <person name="Hammon N."/>
            <person name="Israni S."/>
            <person name="Dalin E."/>
            <person name="Tice H."/>
            <person name="Pitluck S."/>
            <person name="Saunders E."/>
            <person name="Brettin T."/>
            <person name="Bruce D."/>
            <person name="Han C."/>
            <person name="Tapia R."/>
            <person name="Gilna P."/>
            <person name="Schmutz J."/>
            <person name="Larimer F."/>
            <person name="Land M."/>
            <person name="Hauser L."/>
            <person name="Kyrpides N."/>
            <person name="Mikhailova N."/>
            <person name="Viollier P."/>
            <person name="Stephens C."/>
            <person name="Richardson P."/>
        </authorList>
    </citation>
    <scope>NUCLEOTIDE SEQUENCE [LARGE SCALE GENOMIC DNA]</scope>
    <source>
        <strain evidence="14 15">MCS10</strain>
    </source>
</reference>
<evidence type="ECO:0000256" key="11">
    <source>
        <dbReference type="ARBA" id="ARBA00057735"/>
    </source>
</evidence>
<evidence type="ECO:0000256" key="9">
    <source>
        <dbReference type="ARBA" id="ARBA00029962"/>
    </source>
</evidence>
<evidence type="ECO:0000256" key="5">
    <source>
        <dbReference type="ARBA" id="ARBA00022727"/>
    </source>
</evidence>
<feature type="binding site" evidence="12">
    <location>
        <begin position="11"/>
        <end position="18"/>
    </location>
    <ligand>
        <name>ATP</name>
        <dbReference type="ChEBI" id="CHEBI:30616"/>
    </ligand>
</feature>
<dbReference type="GO" id="GO:0006227">
    <property type="term" value="P:dUDP biosynthetic process"/>
    <property type="evidence" value="ECO:0007669"/>
    <property type="project" value="TreeGrafter"/>
</dbReference>
<dbReference type="Gene3D" id="3.40.50.300">
    <property type="entry name" value="P-loop containing nucleotide triphosphate hydrolases"/>
    <property type="match status" value="1"/>
</dbReference>
<dbReference type="AlphaFoldDB" id="Q0APP1"/>
<dbReference type="PROSITE" id="PS01331">
    <property type="entry name" value="THYMIDYLATE_KINASE"/>
    <property type="match status" value="1"/>
</dbReference>
<evidence type="ECO:0000256" key="3">
    <source>
        <dbReference type="ARBA" id="ARBA00017144"/>
    </source>
</evidence>
<dbReference type="GO" id="GO:0005524">
    <property type="term" value="F:ATP binding"/>
    <property type="evidence" value="ECO:0007669"/>
    <property type="project" value="UniProtKB-UniRule"/>
</dbReference>
<evidence type="ECO:0000256" key="10">
    <source>
        <dbReference type="ARBA" id="ARBA00048743"/>
    </source>
</evidence>
<keyword evidence="5 12" id="KW-0545">Nucleotide biosynthesis</keyword>
<keyword evidence="8 12" id="KW-0067">ATP-binding</keyword>
<dbReference type="FunFam" id="3.40.50.300:FF:000225">
    <property type="entry name" value="Thymidylate kinase"/>
    <property type="match status" value="1"/>
</dbReference>
<evidence type="ECO:0000256" key="4">
    <source>
        <dbReference type="ARBA" id="ARBA00022679"/>
    </source>
</evidence>
<gene>
    <name evidence="12" type="primary">tmk</name>
    <name evidence="14" type="ordered locus">Mmar10_1454</name>
</gene>
<dbReference type="PANTHER" id="PTHR10344">
    <property type="entry name" value="THYMIDYLATE KINASE"/>
    <property type="match status" value="1"/>
</dbReference>
<dbReference type="KEGG" id="mmr:Mmar10_1454"/>
<keyword evidence="7 12" id="KW-0418">Kinase</keyword>
<evidence type="ECO:0000313" key="14">
    <source>
        <dbReference type="EMBL" id="ABI65746.1"/>
    </source>
</evidence>
<dbReference type="HOGENOM" id="CLU_049131_0_0_5"/>
<dbReference type="InterPro" id="IPR039430">
    <property type="entry name" value="Thymidylate_kin-like_dom"/>
</dbReference>
<dbReference type="EC" id="2.7.4.9" evidence="2 12"/>
<name>Q0APP1_MARMM</name>
<dbReference type="EMBL" id="CP000449">
    <property type="protein sequence ID" value="ABI65746.1"/>
    <property type="molecule type" value="Genomic_DNA"/>
</dbReference>
<evidence type="ECO:0000259" key="13">
    <source>
        <dbReference type="Pfam" id="PF02223"/>
    </source>
</evidence>
<dbReference type="Proteomes" id="UP000001964">
    <property type="component" value="Chromosome"/>
</dbReference>
<evidence type="ECO:0000256" key="2">
    <source>
        <dbReference type="ARBA" id="ARBA00012980"/>
    </source>
</evidence>
<dbReference type="Pfam" id="PF02223">
    <property type="entry name" value="Thymidylate_kin"/>
    <property type="match status" value="1"/>
</dbReference>
<dbReference type="InterPro" id="IPR018094">
    <property type="entry name" value="Thymidylate_kinase"/>
</dbReference>
<dbReference type="PANTHER" id="PTHR10344:SF4">
    <property type="entry name" value="UMP-CMP KINASE 2, MITOCHONDRIAL"/>
    <property type="match status" value="1"/>
</dbReference>
<evidence type="ECO:0000313" key="15">
    <source>
        <dbReference type="Proteomes" id="UP000001964"/>
    </source>
</evidence>
<dbReference type="GO" id="GO:0004798">
    <property type="term" value="F:dTMP kinase activity"/>
    <property type="evidence" value="ECO:0007669"/>
    <property type="project" value="UniProtKB-UniRule"/>
</dbReference>
<dbReference type="NCBIfam" id="TIGR00041">
    <property type="entry name" value="DTMP_kinase"/>
    <property type="match status" value="1"/>
</dbReference>
<protein>
    <recommendedName>
        <fullName evidence="3 12">Thymidylate kinase</fullName>
        <ecNumber evidence="2 12">2.7.4.9</ecNumber>
    </recommendedName>
    <alternativeName>
        <fullName evidence="9 12">dTMP kinase</fullName>
    </alternativeName>
</protein>
<dbReference type="eggNOG" id="COG0125">
    <property type="taxonomic scope" value="Bacteria"/>
</dbReference>
<dbReference type="SUPFAM" id="SSF52540">
    <property type="entry name" value="P-loop containing nucleoside triphosphate hydrolases"/>
    <property type="match status" value="1"/>
</dbReference>
<dbReference type="GO" id="GO:0005829">
    <property type="term" value="C:cytosol"/>
    <property type="evidence" value="ECO:0007669"/>
    <property type="project" value="TreeGrafter"/>
</dbReference>
<evidence type="ECO:0000256" key="6">
    <source>
        <dbReference type="ARBA" id="ARBA00022741"/>
    </source>
</evidence>
<accession>Q0APP1</accession>
<dbReference type="GO" id="GO:0006235">
    <property type="term" value="P:dTTP biosynthetic process"/>
    <property type="evidence" value="ECO:0007669"/>
    <property type="project" value="UniProtKB-UniRule"/>
</dbReference>
<organism evidence="14 15">
    <name type="scientific">Maricaulis maris (strain MCS10)</name>
    <name type="common">Caulobacter maris</name>
    <dbReference type="NCBI Taxonomy" id="394221"/>
    <lineage>
        <taxon>Bacteria</taxon>
        <taxon>Pseudomonadati</taxon>
        <taxon>Pseudomonadota</taxon>
        <taxon>Alphaproteobacteria</taxon>
        <taxon>Maricaulales</taxon>
        <taxon>Maricaulaceae</taxon>
        <taxon>Maricaulis</taxon>
    </lineage>
</organism>
<dbReference type="CDD" id="cd01672">
    <property type="entry name" value="TMPK"/>
    <property type="match status" value="1"/>
</dbReference>
<evidence type="ECO:0000256" key="12">
    <source>
        <dbReference type="HAMAP-Rule" id="MF_00165"/>
    </source>
</evidence>
<evidence type="ECO:0000256" key="1">
    <source>
        <dbReference type="ARBA" id="ARBA00009776"/>
    </source>
</evidence>